<accession>A0A2J6TN62</accession>
<evidence type="ECO:0000313" key="10">
    <source>
        <dbReference type="Proteomes" id="UP000235371"/>
    </source>
</evidence>
<evidence type="ECO:0000256" key="3">
    <source>
        <dbReference type="ARBA" id="ARBA00004370"/>
    </source>
</evidence>
<evidence type="ECO:0000256" key="4">
    <source>
        <dbReference type="ARBA" id="ARBA00007920"/>
    </source>
</evidence>
<dbReference type="GeneID" id="36584760"/>
<comment type="similarity">
    <text evidence="4">Belongs to the putative lipase ROG1 family.</text>
</comment>
<evidence type="ECO:0000259" key="8">
    <source>
        <dbReference type="Pfam" id="PF05057"/>
    </source>
</evidence>
<keyword evidence="5" id="KW-0256">Endoplasmic reticulum</keyword>
<dbReference type="GO" id="GO:0005739">
    <property type="term" value="C:mitochondrion"/>
    <property type="evidence" value="ECO:0007669"/>
    <property type="project" value="UniProtKB-SubCell"/>
</dbReference>
<evidence type="ECO:0000256" key="5">
    <source>
        <dbReference type="ARBA" id="ARBA00022824"/>
    </source>
</evidence>
<dbReference type="InterPro" id="IPR052374">
    <property type="entry name" value="SERAC1"/>
</dbReference>
<name>A0A2J6TN62_9HELO</name>
<organism evidence="9 10">
    <name type="scientific">Hyaloscypha bicolor E</name>
    <dbReference type="NCBI Taxonomy" id="1095630"/>
    <lineage>
        <taxon>Eukaryota</taxon>
        <taxon>Fungi</taxon>
        <taxon>Dikarya</taxon>
        <taxon>Ascomycota</taxon>
        <taxon>Pezizomycotina</taxon>
        <taxon>Leotiomycetes</taxon>
        <taxon>Helotiales</taxon>
        <taxon>Hyaloscyphaceae</taxon>
        <taxon>Hyaloscypha</taxon>
        <taxon>Hyaloscypha bicolor</taxon>
    </lineage>
</organism>
<evidence type="ECO:0000256" key="2">
    <source>
        <dbReference type="ARBA" id="ARBA00004240"/>
    </source>
</evidence>
<dbReference type="GO" id="GO:0005783">
    <property type="term" value="C:endoplasmic reticulum"/>
    <property type="evidence" value="ECO:0007669"/>
    <property type="project" value="UniProtKB-SubCell"/>
</dbReference>
<comment type="subcellular location">
    <subcellularLocation>
        <location evidence="2">Endoplasmic reticulum</location>
    </subcellularLocation>
    <subcellularLocation>
        <location evidence="3">Membrane</location>
    </subcellularLocation>
    <subcellularLocation>
        <location evidence="1">Mitochondrion</location>
    </subcellularLocation>
</comment>
<dbReference type="Proteomes" id="UP000235371">
    <property type="component" value="Unassembled WGS sequence"/>
</dbReference>
<dbReference type="InterPro" id="IPR029058">
    <property type="entry name" value="AB_hydrolase_fold"/>
</dbReference>
<dbReference type="PANTHER" id="PTHR48182">
    <property type="entry name" value="PROTEIN SERAC1"/>
    <property type="match status" value="1"/>
</dbReference>
<dbReference type="AlphaFoldDB" id="A0A2J6TN62"/>
<dbReference type="SUPFAM" id="SSF53474">
    <property type="entry name" value="alpha/beta-Hydrolases"/>
    <property type="match status" value="1"/>
</dbReference>
<dbReference type="InParanoid" id="A0A2J6TN62"/>
<keyword evidence="10" id="KW-1185">Reference proteome</keyword>
<dbReference type="PANTHER" id="PTHR48182:SF2">
    <property type="entry name" value="PROTEIN SERAC1"/>
    <property type="match status" value="1"/>
</dbReference>
<keyword evidence="7" id="KW-0472">Membrane</keyword>
<evidence type="ECO:0000256" key="1">
    <source>
        <dbReference type="ARBA" id="ARBA00004173"/>
    </source>
</evidence>
<evidence type="ECO:0000313" key="9">
    <source>
        <dbReference type="EMBL" id="PMD64452.1"/>
    </source>
</evidence>
<dbReference type="EMBL" id="KZ613754">
    <property type="protein sequence ID" value="PMD64452.1"/>
    <property type="molecule type" value="Genomic_DNA"/>
</dbReference>
<dbReference type="GO" id="GO:0016020">
    <property type="term" value="C:membrane"/>
    <property type="evidence" value="ECO:0007669"/>
    <property type="project" value="UniProtKB-SubCell"/>
</dbReference>
<dbReference type="Gene3D" id="3.40.50.300">
    <property type="entry name" value="P-loop containing nucleotide triphosphate hydrolases"/>
    <property type="match status" value="1"/>
</dbReference>
<dbReference type="InterPro" id="IPR007751">
    <property type="entry name" value="DUF676_lipase-like"/>
</dbReference>
<dbReference type="Pfam" id="PF05057">
    <property type="entry name" value="DUF676"/>
    <property type="match status" value="1"/>
</dbReference>
<gene>
    <name evidence="9" type="ORF">K444DRAFT_555003</name>
</gene>
<dbReference type="SUPFAM" id="SSF52540">
    <property type="entry name" value="P-loop containing nucleoside triphosphate hydrolases"/>
    <property type="match status" value="1"/>
</dbReference>
<protein>
    <recommendedName>
        <fullName evidence="8">DUF676 domain-containing protein</fullName>
    </recommendedName>
</protein>
<dbReference type="OrthoDB" id="194358at2759"/>
<feature type="domain" description="DUF676" evidence="8">
    <location>
        <begin position="122"/>
        <end position="248"/>
    </location>
</feature>
<evidence type="ECO:0000256" key="7">
    <source>
        <dbReference type="ARBA" id="ARBA00023136"/>
    </source>
</evidence>
<sequence>MPVSSRKALKVTGIPEETTEIDYHEFVECLCQQTANNHESSTAAGDRGDNAPFIVSRKGSWTLARQHEHLVGTVSFPSHSDKMKALKRLGKRKASFWRDWNIEHVFRGVTVLYENEAKTDICFVHGLGGNAFDTWTVSNGGSMWPRDFLPSPKHFLNSRIMTFGYDSDLTDSTTLVTMESCAQSLLRGVNEVRNSDEARNRPLLFVCHSLGGLITRKAMELLPIMASYTNIELAKCGLLFLATPHLGSKRADWPKAMLAAAEAIGGVRREWVDVLKSFNNDALWDRLKYFKLKPCPPFRCFAEGEMTSINLLQKKRIVSQNSASLTEEPAPMLEGTDHRTIAKFDSGATGPFVSVSKGLSDILEEITNRNASNPARGSPLFGHPRFLAHAYPREEGKYWYVGSGFPAAQQQQLQRRPFFGRGEELEKFKSIAASLTGLPRLTAIKGIAGIGKTELLLQFIMSEKSKRNVFYLKPGVFKTVSDAIVDISTQIGIDIVRTAEHRESWRRVSPSERADAFYTWIGDPCNKDSLLIIDDLEAFGESAMQTIREWPVWHIVISTRDSDLGEDDEDILKFRLERLGDNDVISILENRRNLLGQQDATLFRQRDLESLAPLVHGHPMAARVIIRFILNRLATFDNPSKEFLEMFTCKDFERRKAFLQFKTDGSSLWEAFDSSLERLQNHDKGGQALKLFQLLPYLQSDHDCIDDFFKLPKQWLKNSAQGLPDVSILESGYDLISEWLSKLRSISVYLRASPRSKSLDIHPLILDYALLCISNSDRTRIAKQVFQLHRRLEFEGADMESKIRPHVLHCVKLCQKLGVSLDSVGLPNDVLQWVNSQRDSENPFLDTAKITAFPVQNITQEFTARLAETKRELKKSPGSINRVATINKIVRCIVCYKQLRTAFEAGGNFLLSLDPEFGGSVQEFCSIVRSTSPISKLPKELEKFSEVLRPPTITEIKGIVAPDI</sequence>
<reference evidence="9 10" key="1">
    <citation type="submission" date="2016-04" db="EMBL/GenBank/DDBJ databases">
        <title>A degradative enzymes factory behind the ericoid mycorrhizal symbiosis.</title>
        <authorList>
            <consortium name="DOE Joint Genome Institute"/>
            <person name="Martino E."/>
            <person name="Morin E."/>
            <person name="Grelet G."/>
            <person name="Kuo A."/>
            <person name="Kohler A."/>
            <person name="Daghino S."/>
            <person name="Barry K."/>
            <person name="Choi C."/>
            <person name="Cichocki N."/>
            <person name="Clum A."/>
            <person name="Copeland A."/>
            <person name="Hainaut M."/>
            <person name="Haridas S."/>
            <person name="Labutti K."/>
            <person name="Lindquist E."/>
            <person name="Lipzen A."/>
            <person name="Khouja H.-R."/>
            <person name="Murat C."/>
            <person name="Ohm R."/>
            <person name="Olson A."/>
            <person name="Spatafora J."/>
            <person name="Veneault-Fourrey C."/>
            <person name="Henrissat B."/>
            <person name="Grigoriev I."/>
            <person name="Martin F."/>
            <person name="Perotto S."/>
        </authorList>
    </citation>
    <scope>NUCLEOTIDE SEQUENCE [LARGE SCALE GENOMIC DNA]</scope>
    <source>
        <strain evidence="9 10">E</strain>
    </source>
</reference>
<dbReference type="Gene3D" id="3.40.50.1820">
    <property type="entry name" value="alpha/beta hydrolase"/>
    <property type="match status" value="1"/>
</dbReference>
<dbReference type="RefSeq" id="XP_024741356.1">
    <property type="nucleotide sequence ID" value="XM_024876681.1"/>
</dbReference>
<keyword evidence="6" id="KW-0496">Mitochondrion</keyword>
<dbReference type="InterPro" id="IPR027417">
    <property type="entry name" value="P-loop_NTPase"/>
</dbReference>
<proteinExistence type="inferred from homology"/>
<evidence type="ECO:0000256" key="6">
    <source>
        <dbReference type="ARBA" id="ARBA00023128"/>
    </source>
</evidence>